<accession>A0A9Q1JAG0</accession>
<gene>
    <name evidence="2" type="ORF">SKAU_G00070210</name>
</gene>
<comment type="caution">
    <text evidence="2">The sequence shown here is derived from an EMBL/GenBank/DDBJ whole genome shotgun (WGS) entry which is preliminary data.</text>
</comment>
<proteinExistence type="predicted"/>
<dbReference type="Proteomes" id="UP001152622">
    <property type="component" value="Chromosome 2"/>
</dbReference>
<protein>
    <recommendedName>
        <fullName evidence="1">BEN domain-containing protein</fullName>
    </recommendedName>
</protein>
<organism evidence="2 3">
    <name type="scientific">Synaphobranchus kaupii</name>
    <name type="common">Kaup's arrowtooth eel</name>
    <dbReference type="NCBI Taxonomy" id="118154"/>
    <lineage>
        <taxon>Eukaryota</taxon>
        <taxon>Metazoa</taxon>
        <taxon>Chordata</taxon>
        <taxon>Craniata</taxon>
        <taxon>Vertebrata</taxon>
        <taxon>Euteleostomi</taxon>
        <taxon>Actinopterygii</taxon>
        <taxon>Neopterygii</taxon>
        <taxon>Teleostei</taxon>
        <taxon>Anguilliformes</taxon>
        <taxon>Synaphobranchidae</taxon>
        <taxon>Synaphobranchus</taxon>
    </lineage>
</organism>
<dbReference type="InterPro" id="IPR018379">
    <property type="entry name" value="BEN_domain"/>
</dbReference>
<evidence type="ECO:0000259" key="1">
    <source>
        <dbReference type="PROSITE" id="PS51457"/>
    </source>
</evidence>
<evidence type="ECO:0000313" key="2">
    <source>
        <dbReference type="EMBL" id="KAJ8376441.1"/>
    </source>
</evidence>
<dbReference type="EMBL" id="JAINUF010000002">
    <property type="protein sequence ID" value="KAJ8376441.1"/>
    <property type="molecule type" value="Genomic_DNA"/>
</dbReference>
<sequence>MTQCLIQVSKSLFKGIGNKSPSVTQDLATLVFGKDTPSPSTGKGKNSEVKEQLDPETVGAIIDAVKDKFPGPRSVRSGSFYAANVTTKASLGMLQEAKTNTPVCAIVLFGRNVTV</sequence>
<dbReference type="AlphaFoldDB" id="A0A9Q1JAG0"/>
<keyword evidence="3" id="KW-1185">Reference proteome</keyword>
<name>A0A9Q1JAG0_SYNKA</name>
<dbReference type="GO" id="GO:0003677">
    <property type="term" value="F:DNA binding"/>
    <property type="evidence" value="ECO:0007669"/>
    <property type="project" value="InterPro"/>
</dbReference>
<dbReference type="PROSITE" id="PS51457">
    <property type="entry name" value="BEN"/>
    <property type="match status" value="1"/>
</dbReference>
<evidence type="ECO:0000313" key="3">
    <source>
        <dbReference type="Proteomes" id="UP001152622"/>
    </source>
</evidence>
<reference evidence="2" key="1">
    <citation type="journal article" date="2023" name="Science">
        <title>Genome structures resolve the early diversification of teleost fishes.</title>
        <authorList>
            <person name="Parey E."/>
            <person name="Louis A."/>
            <person name="Montfort J."/>
            <person name="Bouchez O."/>
            <person name="Roques C."/>
            <person name="Iampietro C."/>
            <person name="Lluch J."/>
            <person name="Castinel A."/>
            <person name="Donnadieu C."/>
            <person name="Desvignes T."/>
            <person name="Floi Bucao C."/>
            <person name="Jouanno E."/>
            <person name="Wen M."/>
            <person name="Mejri S."/>
            <person name="Dirks R."/>
            <person name="Jansen H."/>
            <person name="Henkel C."/>
            <person name="Chen W.J."/>
            <person name="Zahm M."/>
            <person name="Cabau C."/>
            <person name="Klopp C."/>
            <person name="Thompson A.W."/>
            <person name="Robinson-Rechavi M."/>
            <person name="Braasch I."/>
            <person name="Lecointre G."/>
            <person name="Bobe J."/>
            <person name="Postlethwait J.H."/>
            <person name="Berthelot C."/>
            <person name="Roest Crollius H."/>
            <person name="Guiguen Y."/>
        </authorList>
    </citation>
    <scope>NUCLEOTIDE SEQUENCE</scope>
    <source>
        <strain evidence="2">WJC10195</strain>
    </source>
</reference>
<dbReference type="OrthoDB" id="8186171at2759"/>
<feature type="domain" description="BEN" evidence="1">
    <location>
        <begin position="3"/>
        <end position="101"/>
    </location>
</feature>
<dbReference type="Gene3D" id="1.10.10.2590">
    <property type="entry name" value="BEN domain"/>
    <property type="match status" value="1"/>
</dbReference>